<dbReference type="PATRIC" id="fig|1301098.3.peg.4157"/>
<dbReference type="HOGENOM" id="CLU_117621_6_1_6"/>
<reference evidence="5 6" key="1">
    <citation type="submission" date="2013-03" db="EMBL/GenBank/DDBJ databases">
        <authorList>
            <person name="Linke B."/>
        </authorList>
    </citation>
    <scope>NUCLEOTIDE SEQUENCE [LARGE SCALE GENOMIC DNA]</scope>
    <source>
        <strain evidence="5 6">B13</strain>
    </source>
</reference>
<dbReference type="InterPro" id="IPR002059">
    <property type="entry name" value="CSP_DNA-bd"/>
</dbReference>
<dbReference type="FunFam" id="2.40.50.140:FF:000006">
    <property type="entry name" value="Cold shock protein CspC"/>
    <property type="match status" value="1"/>
</dbReference>
<dbReference type="Gene3D" id="2.40.50.140">
    <property type="entry name" value="Nucleic acid-binding proteins"/>
    <property type="match status" value="1"/>
</dbReference>
<dbReference type="InterPro" id="IPR012156">
    <property type="entry name" value="Cold_shock_CspA"/>
</dbReference>
<evidence type="ECO:0000256" key="2">
    <source>
        <dbReference type="ARBA" id="ARBA00022490"/>
    </source>
</evidence>
<dbReference type="EMBL" id="HG322950">
    <property type="protein sequence ID" value="CDF85477.1"/>
    <property type="molecule type" value="Genomic_DNA"/>
</dbReference>
<dbReference type="SUPFAM" id="SSF50249">
    <property type="entry name" value="Nucleic acid-binding proteins"/>
    <property type="match status" value="1"/>
</dbReference>
<dbReference type="GO" id="GO:0005829">
    <property type="term" value="C:cytosol"/>
    <property type="evidence" value="ECO:0007669"/>
    <property type="project" value="UniProtKB-ARBA"/>
</dbReference>
<dbReference type="eggNOG" id="COG1278">
    <property type="taxonomic scope" value="Bacteria"/>
</dbReference>
<keyword evidence="2" id="KW-0963">Cytoplasm</keyword>
<dbReference type="SMART" id="SM00357">
    <property type="entry name" value="CSP"/>
    <property type="match status" value="1"/>
</dbReference>
<proteinExistence type="predicted"/>
<evidence type="ECO:0000259" key="4">
    <source>
        <dbReference type="PROSITE" id="PS51857"/>
    </source>
</evidence>
<dbReference type="GO" id="GO:0003676">
    <property type="term" value="F:nucleic acid binding"/>
    <property type="evidence" value="ECO:0007669"/>
    <property type="project" value="InterPro"/>
</dbReference>
<dbReference type="PIRSF" id="PIRSF002599">
    <property type="entry name" value="Cold_shock_A"/>
    <property type="match status" value="1"/>
</dbReference>
<dbReference type="PRINTS" id="PR00050">
    <property type="entry name" value="COLDSHOCK"/>
</dbReference>
<dbReference type="AlphaFoldDB" id="A0A024HLT1"/>
<dbReference type="InterPro" id="IPR011129">
    <property type="entry name" value="CSD"/>
</dbReference>
<dbReference type="Pfam" id="PF00313">
    <property type="entry name" value="CSD"/>
    <property type="match status" value="1"/>
</dbReference>
<feature type="domain" description="CSD" evidence="4">
    <location>
        <begin position="4"/>
        <end position="68"/>
    </location>
</feature>
<name>A0A024HLT1_PSEKB</name>
<dbReference type="KEGG" id="pkc:PKB_4151"/>
<dbReference type="Proteomes" id="UP000025241">
    <property type="component" value="Chromosome I"/>
</dbReference>
<keyword evidence="6" id="KW-1185">Reference proteome</keyword>
<dbReference type="InterPro" id="IPR012340">
    <property type="entry name" value="NA-bd_OB-fold"/>
</dbReference>
<dbReference type="PROSITE" id="PS00352">
    <property type="entry name" value="CSD_1"/>
    <property type="match status" value="1"/>
</dbReference>
<gene>
    <name evidence="5" type="ORF">PKB_4151</name>
</gene>
<dbReference type="OrthoDB" id="9810590at2"/>
<dbReference type="RefSeq" id="WP_043254005.1">
    <property type="nucleotide sequence ID" value="NZ_HG322950.1"/>
</dbReference>
<dbReference type="STRING" id="1301098.PKB_4151"/>
<dbReference type="CDD" id="cd04458">
    <property type="entry name" value="CSP_CDS"/>
    <property type="match status" value="1"/>
</dbReference>
<dbReference type="PROSITE" id="PS51857">
    <property type="entry name" value="CSD_2"/>
    <property type="match status" value="1"/>
</dbReference>
<reference evidence="5 6" key="2">
    <citation type="submission" date="2014-05" db="EMBL/GenBank/DDBJ databases">
        <title>Genome sequence of the 3-chlorobenzoate degrading bacterium Pseudomonas knackmussii B13 shows multiple evidence for horizontal gene transfer.</title>
        <authorList>
            <person name="Miyazaki R."/>
            <person name="Bertelli C."/>
            <person name="Falquet L."/>
            <person name="Robinson-Rechavi M."/>
            <person name="Gharib W."/>
            <person name="Roy S."/>
            <person name="Van der Meer J.R."/>
        </authorList>
    </citation>
    <scope>NUCLEOTIDE SEQUENCE [LARGE SCALE GENOMIC DNA]</scope>
    <source>
        <strain evidence="5 6">B13</strain>
    </source>
</reference>
<evidence type="ECO:0000256" key="1">
    <source>
        <dbReference type="ARBA" id="ARBA00004496"/>
    </source>
</evidence>
<evidence type="ECO:0000313" key="5">
    <source>
        <dbReference type="EMBL" id="CDF85477.1"/>
    </source>
</evidence>
<dbReference type="InterPro" id="IPR050181">
    <property type="entry name" value="Cold_shock_domain"/>
</dbReference>
<accession>A0A024HLT1</accession>
<comment type="subcellular location">
    <subcellularLocation>
        <location evidence="1 3">Cytoplasm</location>
    </subcellularLocation>
</comment>
<protein>
    <recommendedName>
        <fullName evidence="4">CSD domain-containing protein</fullName>
    </recommendedName>
</protein>
<organism evidence="5 6">
    <name type="scientific">Pseudomonas knackmussii (strain DSM 6978 / CCUG 54928 / LMG 23759 / B13)</name>
    <dbReference type="NCBI Taxonomy" id="1301098"/>
    <lineage>
        <taxon>Bacteria</taxon>
        <taxon>Pseudomonadati</taxon>
        <taxon>Pseudomonadota</taxon>
        <taxon>Gammaproteobacteria</taxon>
        <taxon>Pseudomonadales</taxon>
        <taxon>Pseudomonadaceae</taxon>
        <taxon>Pseudomonas</taxon>
    </lineage>
</organism>
<evidence type="ECO:0000256" key="3">
    <source>
        <dbReference type="RuleBase" id="RU000408"/>
    </source>
</evidence>
<sequence>MSTRQTGTVKWFNDAKGFGFITQESGGDLFVHFRSIQGTGFKSLQEGQKVSFVVVEGQKGLQADEVQVI</sequence>
<dbReference type="InterPro" id="IPR019844">
    <property type="entry name" value="CSD_CS"/>
</dbReference>
<dbReference type="PANTHER" id="PTHR11544">
    <property type="entry name" value="COLD SHOCK DOMAIN CONTAINING PROTEINS"/>
    <property type="match status" value="1"/>
</dbReference>
<evidence type="ECO:0000313" key="6">
    <source>
        <dbReference type="Proteomes" id="UP000025241"/>
    </source>
</evidence>